<organism evidence="12 13">
    <name type="scientific">Lachnellula subtilissima</name>
    <dbReference type="NCBI Taxonomy" id="602034"/>
    <lineage>
        <taxon>Eukaryota</taxon>
        <taxon>Fungi</taxon>
        <taxon>Dikarya</taxon>
        <taxon>Ascomycota</taxon>
        <taxon>Pezizomycotina</taxon>
        <taxon>Leotiomycetes</taxon>
        <taxon>Helotiales</taxon>
        <taxon>Lachnaceae</taxon>
        <taxon>Lachnellula</taxon>
    </lineage>
</organism>
<evidence type="ECO:0000256" key="3">
    <source>
        <dbReference type="ARBA" id="ARBA00010345"/>
    </source>
</evidence>
<dbReference type="Pfam" id="PF08320">
    <property type="entry name" value="PIG-X"/>
    <property type="match status" value="1"/>
</dbReference>
<keyword evidence="5 11" id="KW-0337">GPI-anchor biosynthesis</keyword>
<evidence type="ECO:0000313" key="13">
    <source>
        <dbReference type="Proteomes" id="UP000462212"/>
    </source>
</evidence>
<evidence type="ECO:0000256" key="5">
    <source>
        <dbReference type="ARBA" id="ARBA00022502"/>
    </source>
</evidence>
<comment type="caution">
    <text evidence="12">The sequence shown here is derived from an EMBL/GenBank/DDBJ whole genome shotgun (WGS) entry which is preliminary data.</text>
</comment>
<comment type="function">
    <text evidence="11">Required for proper folding and/or the stability of a subset of proteins in the endoplasmic reticulum. Component of glycosylphosphatidylinositol-mannosyltransferase 1 which transfers the first of the 4 mannoses in the GPI-anchor precursors during GPI-anchor biosynthesis. Probably acts by stabilizing the mannosyltransferase GPI14.</text>
</comment>
<dbReference type="PANTHER" id="PTHR28533:SF1">
    <property type="entry name" value="PROTEIN PBN1"/>
    <property type="match status" value="1"/>
</dbReference>
<keyword evidence="10" id="KW-0325">Glycoprotein</keyword>
<evidence type="ECO:0000256" key="1">
    <source>
        <dbReference type="ARBA" id="ARBA00004643"/>
    </source>
</evidence>
<keyword evidence="13" id="KW-1185">Reference proteome</keyword>
<dbReference type="GO" id="GO:1990529">
    <property type="term" value="C:glycosylphosphatidylinositol-mannosyltransferase I complex"/>
    <property type="evidence" value="ECO:0007669"/>
    <property type="project" value="TreeGrafter"/>
</dbReference>
<evidence type="ECO:0000256" key="9">
    <source>
        <dbReference type="ARBA" id="ARBA00023136"/>
    </source>
</evidence>
<sequence>MRQRITFIQQPQESVDPKSLKVTKNDISTTGLKAAREDRVTFGFEELPQELYRVLKATHELHIRWVSERLYESIVPFVSRVSPGLHVFYTPQRNSNNSSLLCPALNKVFGEIDCISPEKSFTTLPIERFSHSSATQYYTPLPHLNTFIQYLINKLCTPNNDNLACLPRAELLQSASYLDIDFDTISHALSITAFWPSQTWDSLSLPTTPSNRLEVGILSIQAPQAPEELSLGGFLTVVGEDASPSPTLFSFPARHHPTSQSFTSSFLLPSGLHPTLRLRISGSEKPVDGAACALHAYLTLPKTVFADKYQFDDALFLASKNLSAMHYISPGVDLEAPAYTVPLWGSSLLLELSPPAKEDVEWTAEVPLHLRYLAPSEGGMQETHIPAPVLFWACTAEEGRWIWVMRDFFGPRTMFYHLDPESEASTIPAGGKDVPASGSGGRGKLVNILQVPVLDSQKTAYVELGTATVVLAGFAWVCWCLWRVWSAGGYGRARKRAAVVVGGGEKKTQ</sequence>
<evidence type="ECO:0000256" key="8">
    <source>
        <dbReference type="ARBA" id="ARBA00022989"/>
    </source>
</evidence>
<protein>
    <recommendedName>
        <fullName evidence="4 11">Protein PBN1</fullName>
    </recommendedName>
</protein>
<keyword evidence="7 11" id="KW-0256">Endoplasmic reticulum</keyword>
<dbReference type="GO" id="GO:0000030">
    <property type="term" value="F:mannosyltransferase activity"/>
    <property type="evidence" value="ECO:0007669"/>
    <property type="project" value="TreeGrafter"/>
</dbReference>
<feature type="transmembrane region" description="Helical" evidence="11">
    <location>
        <begin position="464"/>
        <end position="485"/>
    </location>
</feature>
<evidence type="ECO:0000256" key="4">
    <source>
        <dbReference type="ARBA" id="ARBA00020410"/>
    </source>
</evidence>
<evidence type="ECO:0000256" key="2">
    <source>
        <dbReference type="ARBA" id="ARBA00004687"/>
    </source>
</evidence>
<dbReference type="InterPro" id="IPR013233">
    <property type="entry name" value="PIG-X/PBN1"/>
</dbReference>
<comment type="pathway">
    <text evidence="2 11">Glycolipid biosynthesis; glycosylphosphatidylinositol-anchor biosynthesis.</text>
</comment>
<evidence type="ECO:0000256" key="6">
    <source>
        <dbReference type="ARBA" id="ARBA00022692"/>
    </source>
</evidence>
<dbReference type="GO" id="GO:0006506">
    <property type="term" value="P:GPI anchor biosynthetic process"/>
    <property type="evidence" value="ECO:0007669"/>
    <property type="project" value="UniProtKB-UniPathway"/>
</dbReference>
<keyword evidence="8 11" id="KW-1133">Transmembrane helix</keyword>
<dbReference type="AlphaFoldDB" id="A0A8H8RTW1"/>
<keyword evidence="6 11" id="KW-0812">Transmembrane</keyword>
<name>A0A8H8RTW1_9HELO</name>
<evidence type="ECO:0000313" key="12">
    <source>
        <dbReference type="EMBL" id="TVY39528.1"/>
    </source>
</evidence>
<evidence type="ECO:0000256" key="11">
    <source>
        <dbReference type="RuleBase" id="RU366056"/>
    </source>
</evidence>
<accession>A0A8H8RTW1</accession>
<dbReference type="PANTHER" id="PTHR28533">
    <property type="entry name" value="PROTEIN PBN1"/>
    <property type="match status" value="1"/>
</dbReference>
<dbReference type="UniPathway" id="UPA00196"/>
<evidence type="ECO:0000256" key="7">
    <source>
        <dbReference type="ARBA" id="ARBA00022824"/>
    </source>
</evidence>
<dbReference type="Proteomes" id="UP000462212">
    <property type="component" value="Unassembled WGS sequence"/>
</dbReference>
<dbReference type="OrthoDB" id="5546453at2759"/>
<proteinExistence type="inferred from homology"/>
<comment type="similarity">
    <text evidence="3 11">Belongs to the PIGX family.</text>
</comment>
<dbReference type="GO" id="GO:0005789">
    <property type="term" value="C:endoplasmic reticulum membrane"/>
    <property type="evidence" value="ECO:0007669"/>
    <property type="project" value="UniProtKB-SubCell"/>
</dbReference>
<gene>
    <name evidence="12" type="primary">pbn1</name>
    <name evidence="12" type="ORF">LSUB1_G003949</name>
</gene>
<dbReference type="EMBL" id="QGMJ01000224">
    <property type="protein sequence ID" value="TVY39528.1"/>
    <property type="molecule type" value="Genomic_DNA"/>
</dbReference>
<keyword evidence="9 11" id="KW-0472">Membrane</keyword>
<dbReference type="InterPro" id="IPR042322">
    <property type="entry name" value="Pbn1"/>
</dbReference>
<dbReference type="SMART" id="SM00780">
    <property type="entry name" value="PIG-X"/>
    <property type="match status" value="1"/>
</dbReference>
<evidence type="ECO:0000256" key="10">
    <source>
        <dbReference type="ARBA" id="ARBA00023180"/>
    </source>
</evidence>
<reference evidence="12 13" key="1">
    <citation type="submission" date="2018-05" db="EMBL/GenBank/DDBJ databases">
        <title>Genome sequencing and assembly of the regulated plant pathogen Lachnellula willkommii and related sister species for the development of diagnostic species identification markers.</title>
        <authorList>
            <person name="Giroux E."/>
            <person name="Bilodeau G."/>
        </authorList>
    </citation>
    <scope>NUCLEOTIDE SEQUENCE [LARGE SCALE GENOMIC DNA]</scope>
    <source>
        <strain evidence="12 13">CBS 197.66</strain>
    </source>
</reference>
<comment type="subcellular location">
    <subcellularLocation>
        <location evidence="11">Endoplasmic reticulum membrane</location>
        <topology evidence="11">Single-pass membrane protein</topology>
    </subcellularLocation>
    <subcellularLocation>
        <location evidence="1">Endoplasmic reticulum membrane</location>
        <topology evidence="1">Single-pass type III membrane protein</topology>
    </subcellularLocation>
</comment>